<dbReference type="SUPFAM" id="SSF56112">
    <property type="entry name" value="Protein kinase-like (PK-like)"/>
    <property type="match status" value="1"/>
</dbReference>
<dbReference type="Proteomes" id="UP000607281">
    <property type="component" value="Unassembled WGS sequence"/>
</dbReference>
<keyword evidence="3" id="KW-0472">Membrane</keyword>
<keyword evidence="2" id="KW-0067">ATP-binding</keyword>
<dbReference type="SMART" id="SM00220">
    <property type="entry name" value="S_TKc"/>
    <property type="match status" value="1"/>
</dbReference>
<sequence>MSLCINPVCPKPNHPNNNENRFCQSCGSQLELLGRYRVTQLLSDTTGFSTIYEAYEQETPKILKLLKANLSKDPKAVELFRQEAVVLGQLNHAGIPKVDSYFQHQTRNGSVLQCIVMEKIDGINLEEWLQQRQNQPISQTQAIAWLIQVAEILDLVHGKQYLHLDIKPSNILLRPDGKLVLIHFGTARTYHRGTSTPTLLSGYSAPEQMNGQAAPQSDFFSLGRTFVFLLTGQHPLNMYDVHQNLLQWRDNAKQISPPLWNLIDWLIAPELKNRPTNTQGILQRLRNIQQQVTVNVDEIPKSEQQTQLKSNLPLQSSTKTFNKVPLIAFFAALIVSVGLLILVAFTIGYPKFTLLPPPSQSPQRKGRIDYFPYEEGKDSQGRIAKFNIAVLSIEYKWLSGSNFQIKNKDRVISLDVLKLRLEQEGIQEIMENPEEIISVGTASCEISPELAQRISFERSQEIQNLVKRIFQNTPSVKGYRLLNLGEFQDINCRNNRDLTAYQRSVIIIGLQRQSKAVVIDEALRNRLESRPFGDFKLDDYSLGSVDRLKTIPSKVIP</sequence>
<dbReference type="EMBL" id="JACJRF010000018">
    <property type="protein sequence ID" value="MBD2344996.1"/>
    <property type="molecule type" value="Genomic_DNA"/>
</dbReference>
<dbReference type="Gene3D" id="3.30.200.20">
    <property type="entry name" value="Phosphorylase Kinase, domain 1"/>
    <property type="match status" value="1"/>
</dbReference>
<accession>A0ABR8CQB4</accession>
<dbReference type="InterPro" id="IPR000719">
    <property type="entry name" value="Prot_kinase_dom"/>
</dbReference>
<dbReference type="GO" id="GO:0016301">
    <property type="term" value="F:kinase activity"/>
    <property type="evidence" value="ECO:0007669"/>
    <property type="project" value="UniProtKB-KW"/>
</dbReference>
<evidence type="ECO:0000259" key="4">
    <source>
        <dbReference type="PROSITE" id="PS50011"/>
    </source>
</evidence>
<dbReference type="Pfam" id="PF00069">
    <property type="entry name" value="Pkinase"/>
    <property type="match status" value="1"/>
</dbReference>
<dbReference type="NCBIfam" id="NF045510">
    <property type="entry name" value="4Cys_prefix_kin"/>
    <property type="match status" value="1"/>
</dbReference>
<feature type="transmembrane region" description="Helical" evidence="3">
    <location>
        <begin position="326"/>
        <end position="349"/>
    </location>
</feature>
<dbReference type="CDD" id="cd14014">
    <property type="entry name" value="STKc_PknB_like"/>
    <property type="match status" value="1"/>
</dbReference>
<evidence type="ECO:0000313" key="6">
    <source>
        <dbReference type="Proteomes" id="UP000607281"/>
    </source>
</evidence>
<dbReference type="Gene3D" id="1.10.510.10">
    <property type="entry name" value="Transferase(Phosphotransferase) domain 1"/>
    <property type="match status" value="1"/>
</dbReference>
<keyword evidence="3" id="KW-1133">Transmembrane helix</keyword>
<keyword evidence="5" id="KW-0418">Kinase</keyword>
<dbReference type="InterPro" id="IPR008271">
    <property type="entry name" value="Ser/Thr_kinase_AS"/>
</dbReference>
<keyword evidence="6" id="KW-1185">Reference proteome</keyword>
<organism evidence="5 6">
    <name type="scientific">Anabaena subtropica FACHB-260</name>
    <dbReference type="NCBI Taxonomy" id="2692884"/>
    <lineage>
        <taxon>Bacteria</taxon>
        <taxon>Bacillati</taxon>
        <taxon>Cyanobacteriota</taxon>
        <taxon>Cyanophyceae</taxon>
        <taxon>Nostocales</taxon>
        <taxon>Nostocaceae</taxon>
        <taxon>Anabaena</taxon>
    </lineage>
</organism>
<keyword evidence="1" id="KW-0547">Nucleotide-binding</keyword>
<keyword evidence="3" id="KW-0812">Transmembrane</keyword>
<name>A0ABR8CQB4_9NOST</name>
<dbReference type="InterPro" id="IPR011009">
    <property type="entry name" value="Kinase-like_dom_sf"/>
</dbReference>
<dbReference type="PANTHER" id="PTHR24363:SF7">
    <property type="entry name" value="SERINE_THREONINE-PROTEIN KINASE-LIKE PROTEIN E"/>
    <property type="match status" value="1"/>
</dbReference>
<evidence type="ECO:0000256" key="2">
    <source>
        <dbReference type="ARBA" id="ARBA00022840"/>
    </source>
</evidence>
<evidence type="ECO:0000256" key="3">
    <source>
        <dbReference type="SAM" id="Phobius"/>
    </source>
</evidence>
<reference evidence="5 6" key="1">
    <citation type="journal article" date="2020" name="ISME J.">
        <title>Comparative genomics reveals insights into cyanobacterial evolution and habitat adaptation.</title>
        <authorList>
            <person name="Chen M.Y."/>
            <person name="Teng W.K."/>
            <person name="Zhao L."/>
            <person name="Hu C.X."/>
            <person name="Zhou Y.K."/>
            <person name="Han B.P."/>
            <person name="Song L.R."/>
            <person name="Shu W.S."/>
        </authorList>
    </citation>
    <scope>NUCLEOTIDE SEQUENCE [LARGE SCALE GENOMIC DNA]</scope>
    <source>
        <strain evidence="5 6">FACHB-260</strain>
    </source>
</reference>
<comment type="caution">
    <text evidence="5">The sequence shown here is derived from an EMBL/GenBank/DDBJ whole genome shotgun (WGS) entry which is preliminary data.</text>
</comment>
<gene>
    <name evidence="5" type="ORF">H6G18_12685</name>
</gene>
<protein>
    <submittedName>
        <fullName evidence="5">Protein kinase</fullName>
    </submittedName>
</protein>
<keyword evidence="5" id="KW-0808">Transferase</keyword>
<feature type="domain" description="Protein kinase" evidence="4">
    <location>
        <begin position="37"/>
        <end position="286"/>
    </location>
</feature>
<dbReference type="PROSITE" id="PS50011">
    <property type="entry name" value="PROTEIN_KINASE_DOM"/>
    <property type="match status" value="1"/>
</dbReference>
<evidence type="ECO:0000313" key="5">
    <source>
        <dbReference type="EMBL" id="MBD2344996.1"/>
    </source>
</evidence>
<dbReference type="PROSITE" id="PS00108">
    <property type="entry name" value="PROTEIN_KINASE_ST"/>
    <property type="match status" value="1"/>
</dbReference>
<dbReference type="PANTHER" id="PTHR24363">
    <property type="entry name" value="SERINE/THREONINE PROTEIN KINASE"/>
    <property type="match status" value="1"/>
</dbReference>
<evidence type="ECO:0000256" key="1">
    <source>
        <dbReference type="ARBA" id="ARBA00022741"/>
    </source>
</evidence>
<dbReference type="RefSeq" id="WP_190407443.1">
    <property type="nucleotide sequence ID" value="NZ_JACJRF010000018.1"/>
</dbReference>
<proteinExistence type="predicted"/>